<gene>
    <name evidence="1" type="ordered locus">MCP_1714</name>
</gene>
<name>D1YZB4_METPS</name>
<dbReference type="KEGG" id="mpd:MCP_1714"/>
<reference evidence="1 2" key="1">
    <citation type="journal article" date="2007" name="Appl. Environ. Microbiol.">
        <title>Isolation of key methanogens for global methane emission from rice paddy fields: a novel isolate affiliated with the clone cluster rice cluster I.</title>
        <authorList>
            <person name="Sakai S."/>
            <person name="Imachi H."/>
            <person name="Sekiguchi Y."/>
            <person name="Ohashi A."/>
            <person name="Harada H."/>
            <person name="Kamagata Y."/>
        </authorList>
    </citation>
    <scope>NUCLEOTIDE SEQUENCE [LARGE SCALE GENOMIC DNA]</scope>
    <source>
        <strain evidence="2">DSM 17711 / JCM 13418 / NBRC 101707 / SANAE</strain>
    </source>
</reference>
<protein>
    <submittedName>
        <fullName evidence="1">Uncharacterized protein</fullName>
    </submittedName>
</protein>
<sequence length="55" mass="6041">MQKAFANVGPIHRNGLKGHVHAGPNCATTGIIIRYDTPTRKNNNILFNRPISTTI</sequence>
<organism evidence="1 2">
    <name type="scientific">Methanocella paludicola (strain DSM 17711 / JCM 13418 / NBRC 101707 / SANAE)</name>
    <dbReference type="NCBI Taxonomy" id="304371"/>
    <lineage>
        <taxon>Archaea</taxon>
        <taxon>Methanobacteriati</taxon>
        <taxon>Methanobacteriota</taxon>
        <taxon>Stenosarchaea group</taxon>
        <taxon>Methanomicrobia</taxon>
        <taxon>Methanocellales</taxon>
        <taxon>Methanocellaceae</taxon>
        <taxon>Methanocella</taxon>
    </lineage>
</organism>
<dbReference type="STRING" id="304371.MCP_1714"/>
<keyword evidence="2" id="KW-1185">Reference proteome</keyword>
<dbReference type="Proteomes" id="UP000001882">
    <property type="component" value="Chromosome"/>
</dbReference>
<dbReference type="AlphaFoldDB" id="D1YZB4"/>
<evidence type="ECO:0000313" key="1">
    <source>
        <dbReference type="EMBL" id="BAI61786.1"/>
    </source>
</evidence>
<dbReference type="InParanoid" id="D1YZB4"/>
<accession>D1YZB4</accession>
<dbReference type="EMBL" id="AP011532">
    <property type="protein sequence ID" value="BAI61786.1"/>
    <property type="molecule type" value="Genomic_DNA"/>
</dbReference>
<reference evidence="2" key="3">
    <citation type="journal article" date="2011" name="PLoS ONE">
        <title>Genome sequence of a mesophilic hydrogenotrophic methanogen Methanocella paludicola, the first cultivated representative of the order Methanocellales.</title>
        <authorList>
            <person name="Sakai S."/>
            <person name="Takaki Y."/>
            <person name="Shimamura S."/>
            <person name="Sekine M."/>
            <person name="Tajima T."/>
            <person name="Kosugi H."/>
            <person name="Ichikawa N."/>
            <person name="Tasumi E."/>
            <person name="Hiraki A.T."/>
            <person name="Shimizu A."/>
            <person name="Kato Y."/>
            <person name="Nishiko R."/>
            <person name="Mori K."/>
            <person name="Fujita N."/>
            <person name="Imachi H."/>
            <person name="Takai K."/>
        </authorList>
    </citation>
    <scope>NUCLEOTIDE SEQUENCE [LARGE SCALE GENOMIC DNA]</scope>
    <source>
        <strain evidence="2">DSM 17711 / JCM 13418 / NBRC 101707 / SANAE</strain>
    </source>
</reference>
<reference evidence="1 2" key="2">
    <citation type="journal article" date="2008" name="Int. J. Syst. Evol. Microbiol.">
        <title>Methanocella paludicola gen. nov., sp. nov., a methane-producing archaeon, the first isolate of the lineage 'Rice Cluster I', and proposal of the new archaeal order Methanocellales ord. nov.</title>
        <authorList>
            <person name="Sakai S."/>
            <person name="Imachi H."/>
            <person name="Hanada S."/>
            <person name="Ohashi A."/>
            <person name="Harada H."/>
            <person name="Kamagata Y."/>
        </authorList>
    </citation>
    <scope>NUCLEOTIDE SEQUENCE [LARGE SCALE GENOMIC DNA]</scope>
    <source>
        <strain evidence="2">DSM 17711 / JCM 13418 / NBRC 101707 / SANAE</strain>
    </source>
</reference>
<evidence type="ECO:0000313" key="2">
    <source>
        <dbReference type="Proteomes" id="UP000001882"/>
    </source>
</evidence>
<proteinExistence type="predicted"/>